<proteinExistence type="predicted"/>
<keyword evidence="1" id="KW-1133">Transmembrane helix</keyword>
<sequence length="164" mass="18425">MIKLGLDYEEKVGNHIEDDCIGGIDVMNQLDFKVDHLCPKLLLYSIFHIPYAHINSLHIILKSIPPSLISLGLPLPFFPSTFILITTLTAFVSSHLITCPNHLSIVFRILSIIDATPILPLTYSLLILSIFSCLLLTHPSKHSHFHDTRTLIYSPVNHPTLQPI</sequence>
<protein>
    <submittedName>
        <fullName evidence="2">Uncharacterized protein</fullName>
    </submittedName>
</protein>
<feature type="transmembrane region" description="Helical" evidence="1">
    <location>
        <begin position="73"/>
        <end position="97"/>
    </location>
</feature>
<keyword evidence="3" id="KW-1185">Reference proteome</keyword>
<feature type="transmembrane region" description="Helical" evidence="1">
    <location>
        <begin position="117"/>
        <end position="136"/>
    </location>
</feature>
<dbReference type="Proteomes" id="UP000478052">
    <property type="component" value="Unassembled WGS sequence"/>
</dbReference>
<dbReference type="AlphaFoldDB" id="A0A6G0Y497"/>
<name>A0A6G0Y497_APHCR</name>
<keyword evidence="1" id="KW-0812">Transmembrane</keyword>
<keyword evidence="1" id="KW-0472">Membrane</keyword>
<gene>
    <name evidence="2" type="ORF">FWK35_00021881</name>
</gene>
<accession>A0A6G0Y497</accession>
<reference evidence="2 3" key="1">
    <citation type="submission" date="2019-08" db="EMBL/GenBank/DDBJ databases">
        <title>Whole genome of Aphis craccivora.</title>
        <authorList>
            <person name="Voronova N.V."/>
            <person name="Shulinski R.S."/>
            <person name="Bandarenka Y.V."/>
            <person name="Zhorov D.G."/>
            <person name="Warner D."/>
        </authorList>
    </citation>
    <scope>NUCLEOTIDE SEQUENCE [LARGE SCALE GENOMIC DNA]</scope>
    <source>
        <strain evidence="2">180601</strain>
        <tissue evidence="2">Whole Body</tissue>
    </source>
</reference>
<evidence type="ECO:0000313" key="2">
    <source>
        <dbReference type="EMBL" id="KAF0748979.1"/>
    </source>
</evidence>
<evidence type="ECO:0000313" key="3">
    <source>
        <dbReference type="Proteomes" id="UP000478052"/>
    </source>
</evidence>
<organism evidence="2 3">
    <name type="scientific">Aphis craccivora</name>
    <name type="common">Cowpea aphid</name>
    <dbReference type="NCBI Taxonomy" id="307492"/>
    <lineage>
        <taxon>Eukaryota</taxon>
        <taxon>Metazoa</taxon>
        <taxon>Ecdysozoa</taxon>
        <taxon>Arthropoda</taxon>
        <taxon>Hexapoda</taxon>
        <taxon>Insecta</taxon>
        <taxon>Pterygota</taxon>
        <taxon>Neoptera</taxon>
        <taxon>Paraneoptera</taxon>
        <taxon>Hemiptera</taxon>
        <taxon>Sternorrhyncha</taxon>
        <taxon>Aphidomorpha</taxon>
        <taxon>Aphidoidea</taxon>
        <taxon>Aphididae</taxon>
        <taxon>Aphidini</taxon>
        <taxon>Aphis</taxon>
        <taxon>Aphis</taxon>
    </lineage>
</organism>
<comment type="caution">
    <text evidence="2">The sequence shown here is derived from an EMBL/GenBank/DDBJ whole genome shotgun (WGS) entry which is preliminary data.</text>
</comment>
<evidence type="ECO:0000256" key="1">
    <source>
        <dbReference type="SAM" id="Phobius"/>
    </source>
</evidence>
<dbReference type="EMBL" id="VUJU01006274">
    <property type="protein sequence ID" value="KAF0748979.1"/>
    <property type="molecule type" value="Genomic_DNA"/>
</dbReference>
<feature type="transmembrane region" description="Helical" evidence="1">
    <location>
        <begin position="41"/>
        <end position="61"/>
    </location>
</feature>